<gene>
    <name evidence="14" type="ORF">HNR57_004774</name>
</gene>
<organism evidence="14 15">
    <name type="scientific">Streptomyces paradoxus</name>
    <dbReference type="NCBI Taxonomy" id="66375"/>
    <lineage>
        <taxon>Bacteria</taxon>
        <taxon>Bacillati</taxon>
        <taxon>Actinomycetota</taxon>
        <taxon>Actinomycetes</taxon>
        <taxon>Kitasatosporales</taxon>
        <taxon>Streptomycetaceae</taxon>
        <taxon>Streptomyces</taxon>
    </lineage>
</organism>
<evidence type="ECO:0000313" key="14">
    <source>
        <dbReference type="EMBL" id="MBB6078832.1"/>
    </source>
</evidence>
<accession>A0A7W9WHE7</accession>
<dbReference type="Gene3D" id="3.40.50.720">
    <property type="entry name" value="NAD(P)-binding Rossmann-like Domain"/>
    <property type="match status" value="1"/>
</dbReference>
<dbReference type="Pfam" id="PF21089">
    <property type="entry name" value="PKS_DH_N"/>
    <property type="match status" value="1"/>
</dbReference>
<dbReference type="InterPro" id="IPR032821">
    <property type="entry name" value="PKS_assoc"/>
</dbReference>
<dbReference type="Pfam" id="PF16197">
    <property type="entry name" value="KAsynt_C_assoc"/>
    <property type="match status" value="1"/>
</dbReference>
<dbReference type="SUPFAM" id="SSF47336">
    <property type="entry name" value="ACP-like"/>
    <property type="match status" value="1"/>
</dbReference>
<reference evidence="14 15" key="1">
    <citation type="submission" date="2020-08" db="EMBL/GenBank/DDBJ databases">
        <title>Genomic Encyclopedia of Type Strains, Phase IV (KMG-IV): sequencing the most valuable type-strain genomes for metagenomic binning, comparative biology and taxonomic classification.</title>
        <authorList>
            <person name="Goeker M."/>
        </authorList>
    </citation>
    <scope>NUCLEOTIDE SEQUENCE [LARGE SCALE GENOMIC DNA]</scope>
    <source>
        <strain evidence="14 15">DSM 43350</strain>
    </source>
</reference>
<dbReference type="InterPro" id="IPR020807">
    <property type="entry name" value="PKS_DH"/>
</dbReference>
<dbReference type="SUPFAM" id="SSF51735">
    <property type="entry name" value="NAD(P)-binding Rossmann-fold domains"/>
    <property type="match status" value="3"/>
</dbReference>
<dbReference type="SMART" id="SM00826">
    <property type="entry name" value="PKS_DH"/>
    <property type="match status" value="1"/>
</dbReference>
<feature type="active site" description="Proton donor; for dehydratase activity" evidence="9">
    <location>
        <position position="1097"/>
    </location>
</feature>
<dbReference type="PROSITE" id="PS50075">
    <property type="entry name" value="CARRIER"/>
    <property type="match status" value="1"/>
</dbReference>
<dbReference type="Gene3D" id="3.30.70.3290">
    <property type="match status" value="1"/>
</dbReference>
<dbReference type="RefSeq" id="WP_184562552.1">
    <property type="nucleotide sequence ID" value="NZ_JACHGV010000007.1"/>
</dbReference>
<dbReference type="GO" id="GO:0004315">
    <property type="term" value="F:3-oxoacyl-[acyl-carrier-protein] synthase activity"/>
    <property type="evidence" value="ECO:0007669"/>
    <property type="project" value="InterPro"/>
</dbReference>
<dbReference type="Pfam" id="PF14765">
    <property type="entry name" value="PS-DH"/>
    <property type="match status" value="1"/>
</dbReference>
<dbReference type="SUPFAM" id="SSF55048">
    <property type="entry name" value="Probable ACP-binding domain of malonyl-CoA ACP transacylase"/>
    <property type="match status" value="1"/>
</dbReference>
<protein>
    <submittedName>
        <fullName evidence="14">Acyl transferase domain-containing protein/short-subunit dehydrogenase/acyl carrier protein</fullName>
    </submittedName>
</protein>
<dbReference type="PANTHER" id="PTHR43775:SF51">
    <property type="entry name" value="INACTIVE PHENOLPHTHIOCEROL SYNTHESIS POLYKETIDE SYNTHASE TYPE I PKS1-RELATED"/>
    <property type="match status" value="1"/>
</dbReference>
<dbReference type="SUPFAM" id="SSF50129">
    <property type="entry name" value="GroES-like"/>
    <property type="match status" value="1"/>
</dbReference>
<dbReference type="SMART" id="SM00822">
    <property type="entry name" value="PKS_KR"/>
    <property type="match status" value="1"/>
</dbReference>
<feature type="domain" description="Carrier" evidence="11">
    <location>
        <begin position="1951"/>
        <end position="2029"/>
    </location>
</feature>
<dbReference type="SMART" id="SM00829">
    <property type="entry name" value="PKS_ER"/>
    <property type="match status" value="1"/>
</dbReference>
<evidence type="ECO:0000256" key="4">
    <source>
        <dbReference type="ARBA" id="ARBA00022679"/>
    </source>
</evidence>
<keyword evidence="5" id="KW-0521">NADP</keyword>
<evidence type="ECO:0000256" key="9">
    <source>
        <dbReference type="PROSITE-ProRule" id="PRU01363"/>
    </source>
</evidence>
<evidence type="ECO:0000256" key="6">
    <source>
        <dbReference type="ARBA" id="ARBA00023194"/>
    </source>
</evidence>
<dbReference type="InterPro" id="IPR036736">
    <property type="entry name" value="ACP-like_sf"/>
</dbReference>
<dbReference type="SMART" id="SM00827">
    <property type="entry name" value="PKS_AT"/>
    <property type="match status" value="1"/>
</dbReference>
<dbReference type="Gene3D" id="3.10.129.110">
    <property type="entry name" value="Polyketide synthase dehydratase"/>
    <property type="match status" value="1"/>
</dbReference>
<dbReference type="InterPro" id="IPR018201">
    <property type="entry name" value="Ketoacyl_synth_AS"/>
</dbReference>
<dbReference type="InterPro" id="IPR016035">
    <property type="entry name" value="Acyl_Trfase/lysoPLipase"/>
</dbReference>
<keyword evidence="3" id="KW-0597">Phosphoprotein</keyword>
<dbReference type="GO" id="GO:0031177">
    <property type="term" value="F:phosphopantetheine binding"/>
    <property type="evidence" value="ECO:0007669"/>
    <property type="project" value="InterPro"/>
</dbReference>
<dbReference type="Pfam" id="PF00550">
    <property type="entry name" value="PP-binding"/>
    <property type="match status" value="1"/>
</dbReference>
<dbReference type="PROSITE" id="PS52004">
    <property type="entry name" value="KS3_2"/>
    <property type="match status" value="1"/>
</dbReference>
<dbReference type="InterPro" id="IPR014031">
    <property type="entry name" value="Ketoacyl_synth_C"/>
</dbReference>
<evidence type="ECO:0000256" key="2">
    <source>
        <dbReference type="ARBA" id="ARBA00022450"/>
    </source>
</evidence>
<dbReference type="InterPro" id="IPR011032">
    <property type="entry name" value="GroES-like_sf"/>
</dbReference>
<evidence type="ECO:0000256" key="5">
    <source>
        <dbReference type="ARBA" id="ARBA00022857"/>
    </source>
</evidence>
<dbReference type="CDD" id="cd00833">
    <property type="entry name" value="PKS"/>
    <property type="match status" value="1"/>
</dbReference>
<dbReference type="SMART" id="SM00823">
    <property type="entry name" value="PKS_PP"/>
    <property type="match status" value="1"/>
</dbReference>
<dbReference type="Proteomes" id="UP000591537">
    <property type="component" value="Unassembled WGS sequence"/>
</dbReference>
<evidence type="ECO:0000256" key="1">
    <source>
        <dbReference type="ARBA" id="ARBA00004792"/>
    </source>
</evidence>
<dbReference type="FunFam" id="3.40.47.10:FF:000019">
    <property type="entry name" value="Polyketide synthase type I"/>
    <property type="match status" value="1"/>
</dbReference>
<dbReference type="GO" id="GO:0006633">
    <property type="term" value="P:fatty acid biosynthetic process"/>
    <property type="evidence" value="ECO:0007669"/>
    <property type="project" value="InterPro"/>
</dbReference>
<dbReference type="InterPro" id="IPR016039">
    <property type="entry name" value="Thiolase-like"/>
</dbReference>
<evidence type="ECO:0000256" key="8">
    <source>
        <dbReference type="ARBA" id="ARBA00023315"/>
    </source>
</evidence>
<evidence type="ECO:0000259" key="13">
    <source>
        <dbReference type="PROSITE" id="PS52019"/>
    </source>
</evidence>
<dbReference type="Gene3D" id="3.40.366.10">
    <property type="entry name" value="Malonyl-Coenzyme A Acyl Carrier Protein, domain 2"/>
    <property type="match status" value="1"/>
</dbReference>
<feature type="region of interest" description="C-terminal hotdog fold" evidence="9">
    <location>
        <begin position="1037"/>
        <end position="1170"/>
    </location>
</feature>
<dbReference type="SUPFAM" id="SSF53901">
    <property type="entry name" value="Thiolase-like"/>
    <property type="match status" value="1"/>
</dbReference>
<dbReference type="Pfam" id="PF00698">
    <property type="entry name" value="Acyl_transf_1"/>
    <property type="match status" value="1"/>
</dbReference>
<dbReference type="InterPro" id="IPR049900">
    <property type="entry name" value="PKS_mFAS_DH"/>
</dbReference>
<feature type="region of interest" description="N-terminal hotdog fold" evidence="9">
    <location>
        <begin position="898"/>
        <end position="1023"/>
    </location>
</feature>
<dbReference type="CDD" id="cd08956">
    <property type="entry name" value="KR_3_FAS_SDR_x"/>
    <property type="match status" value="1"/>
</dbReference>
<feature type="region of interest" description="Disordered" evidence="10">
    <location>
        <begin position="1926"/>
        <end position="1952"/>
    </location>
</feature>
<keyword evidence="7" id="KW-0511">Multifunctional enzyme</keyword>
<dbReference type="InterPro" id="IPR016036">
    <property type="entry name" value="Malonyl_transacylase_ACP-bd"/>
</dbReference>
<dbReference type="EMBL" id="JACHGV010000007">
    <property type="protein sequence ID" value="MBB6078832.1"/>
    <property type="molecule type" value="Genomic_DNA"/>
</dbReference>
<dbReference type="InterPro" id="IPR020841">
    <property type="entry name" value="PKS_Beta-ketoAc_synthase_dom"/>
</dbReference>
<dbReference type="PANTHER" id="PTHR43775">
    <property type="entry name" value="FATTY ACID SYNTHASE"/>
    <property type="match status" value="1"/>
</dbReference>
<dbReference type="InterPro" id="IPR055123">
    <property type="entry name" value="SpnB-like_Rossmann"/>
</dbReference>
<dbReference type="FunFam" id="3.40.50.720:FF:000209">
    <property type="entry name" value="Polyketide synthase Pks12"/>
    <property type="match status" value="1"/>
</dbReference>
<dbReference type="InterPro" id="IPR049551">
    <property type="entry name" value="PKS_DH_C"/>
</dbReference>
<dbReference type="InterPro" id="IPR020806">
    <property type="entry name" value="PKS_PP-bd"/>
</dbReference>
<keyword evidence="2" id="KW-0596">Phosphopantetheine</keyword>
<dbReference type="GO" id="GO:0033068">
    <property type="term" value="P:macrolide biosynthetic process"/>
    <property type="evidence" value="ECO:0007669"/>
    <property type="project" value="UniProtKB-ARBA"/>
</dbReference>
<dbReference type="InterPro" id="IPR014043">
    <property type="entry name" value="Acyl_transferase_dom"/>
</dbReference>
<dbReference type="Gene3D" id="3.90.180.10">
    <property type="entry name" value="Medium-chain alcohol dehydrogenases, catalytic domain"/>
    <property type="match status" value="1"/>
</dbReference>
<dbReference type="CDD" id="cd05195">
    <property type="entry name" value="enoyl_red"/>
    <property type="match status" value="1"/>
</dbReference>
<dbReference type="GO" id="GO:0004312">
    <property type="term" value="F:fatty acid synthase activity"/>
    <property type="evidence" value="ECO:0007669"/>
    <property type="project" value="TreeGrafter"/>
</dbReference>
<dbReference type="Pfam" id="PF02801">
    <property type="entry name" value="Ketoacyl-synt_C"/>
    <property type="match status" value="1"/>
</dbReference>
<dbReference type="InterPro" id="IPR042104">
    <property type="entry name" value="PKS_dehydratase_sf"/>
</dbReference>
<dbReference type="InterPro" id="IPR013968">
    <property type="entry name" value="PKS_KR"/>
</dbReference>
<dbReference type="InterPro" id="IPR001227">
    <property type="entry name" value="Ac_transferase_dom_sf"/>
</dbReference>
<dbReference type="Pfam" id="PF00107">
    <property type="entry name" value="ADH_zinc_N"/>
    <property type="match status" value="1"/>
</dbReference>
<dbReference type="InterPro" id="IPR013154">
    <property type="entry name" value="ADH-like_N"/>
</dbReference>
<dbReference type="InterPro" id="IPR014030">
    <property type="entry name" value="Ketoacyl_synth_N"/>
</dbReference>
<feature type="region of interest" description="Disordered" evidence="10">
    <location>
        <begin position="49"/>
        <end position="71"/>
    </location>
</feature>
<dbReference type="PROSITE" id="PS00606">
    <property type="entry name" value="KS3_1"/>
    <property type="match status" value="1"/>
</dbReference>
<dbReference type="InterPro" id="IPR009081">
    <property type="entry name" value="PP-bd_ACP"/>
</dbReference>
<dbReference type="InterPro" id="IPR057326">
    <property type="entry name" value="KR_dom"/>
</dbReference>
<keyword evidence="8" id="KW-0012">Acyltransferase</keyword>
<evidence type="ECO:0000256" key="10">
    <source>
        <dbReference type="SAM" id="MobiDB-lite"/>
    </source>
</evidence>
<proteinExistence type="predicted"/>
<keyword evidence="4 14" id="KW-0808">Transferase</keyword>
<dbReference type="Pfam" id="PF08659">
    <property type="entry name" value="KR"/>
    <property type="match status" value="1"/>
</dbReference>
<dbReference type="PROSITE" id="PS00012">
    <property type="entry name" value="PHOSPHOPANTETHEINE"/>
    <property type="match status" value="1"/>
</dbReference>
<dbReference type="Pfam" id="PF22953">
    <property type="entry name" value="SpnB_Rossmann"/>
    <property type="match status" value="1"/>
</dbReference>
<dbReference type="SUPFAM" id="SSF52151">
    <property type="entry name" value="FabD/lysophospholipase-like"/>
    <property type="match status" value="1"/>
</dbReference>
<dbReference type="InterPro" id="IPR050091">
    <property type="entry name" value="PKS_NRPS_Biosynth_Enz"/>
</dbReference>
<evidence type="ECO:0000313" key="15">
    <source>
        <dbReference type="Proteomes" id="UP000591537"/>
    </source>
</evidence>
<dbReference type="InterPro" id="IPR020843">
    <property type="entry name" value="ER"/>
</dbReference>
<feature type="compositionally biased region" description="Low complexity" evidence="10">
    <location>
        <begin position="1935"/>
        <end position="1948"/>
    </location>
</feature>
<comment type="caution">
    <text evidence="14">The sequence shown here is derived from an EMBL/GenBank/DDBJ whole genome shotgun (WGS) entry which is preliminary data.</text>
</comment>
<dbReference type="InterPro" id="IPR013149">
    <property type="entry name" value="ADH-like_C"/>
</dbReference>
<dbReference type="PROSITE" id="PS52019">
    <property type="entry name" value="PKS_MFAS_DH"/>
    <property type="match status" value="1"/>
</dbReference>
<dbReference type="FunFam" id="3.40.366.10:FF:000002">
    <property type="entry name" value="Probable polyketide synthase 2"/>
    <property type="match status" value="1"/>
</dbReference>
<feature type="active site" description="Proton acceptor; for dehydratase activity" evidence="9">
    <location>
        <position position="933"/>
    </location>
</feature>
<feature type="domain" description="PKS/mFAS DH" evidence="13">
    <location>
        <begin position="898"/>
        <end position="1170"/>
    </location>
</feature>
<name>A0A7W9WHE7_9ACTN</name>
<dbReference type="Pfam" id="PF08240">
    <property type="entry name" value="ADH_N"/>
    <property type="match status" value="1"/>
</dbReference>
<dbReference type="GO" id="GO:0016491">
    <property type="term" value="F:oxidoreductase activity"/>
    <property type="evidence" value="ECO:0007669"/>
    <property type="project" value="InterPro"/>
</dbReference>
<evidence type="ECO:0000259" key="11">
    <source>
        <dbReference type="PROSITE" id="PS50075"/>
    </source>
</evidence>
<dbReference type="InterPro" id="IPR049552">
    <property type="entry name" value="PKS_DH_N"/>
</dbReference>
<comment type="pathway">
    <text evidence="1">Antibiotic biosynthesis.</text>
</comment>
<evidence type="ECO:0000259" key="12">
    <source>
        <dbReference type="PROSITE" id="PS52004"/>
    </source>
</evidence>
<feature type="domain" description="Ketosynthase family 3 (KS3)" evidence="12">
    <location>
        <begin position="12"/>
        <end position="437"/>
    </location>
</feature>
<keyword evidence="6" id="KW-0045">Antibiotic biosynthesis</keyword>
<evidence type="ECO:0000256" key="3">
    <source>
        <dbReference type="ARBA" id="ARBA00022553"/>
    </source>
</evidence>
<dbReference type="Gene3D" id="3.40.47.10">
    <property type="match status" value="1"/>
</dbReference>
<sequence length="2042" mass="212908">MNREPASPHGEQDAIAIVSMGCRYPGGVTTPDDLWRLVASRGDAITEFPGNRGWDPAAADDTSGATAPSSTRHGGFLHDADLFDAKFFGIAPREAAGMDPQQRVLLEVAWETFERAGLARDALAGADVGVFVGAMAQEYGPRLHEDNQGAGGYRITGSTPSVASGRIAYWFGLRGPAITVDTACSSSLVALHLAAQSLRQGECDMALAGGVAVMPTPGMFIDFSRQGGLSPDGRCKSFSADADGTAWSEGAGLLLLERLPDAVARGHRVLAVIRGSAVNQDGASNGLTAPNMTAQRDVIDRALRAAGLRPDDVDAVEAHGTGTPLGDPIEARALAAAYGQERTGGSPLWLGSLKSNLGHTQAAAGVGGVIKMVQALRAGVLPATLHADRPSPHVDWENSGLALLTEERPWPRGERPRRAAVSSFGISGTNAHLVLEEGDAEPATGAGAAEGPFVWQLSAPNPESLRLQASALADFLTRAPGTAPQDVAHVLRGRTRFTHRAAVIADTAQDLSAGLGRLARGDTVPAVPGTYRSPAVLGGEARRDSTGPVFVFPGQGSQWREMGLALGEESQVFRDSMAACAEALLPYCGWQLQDALRGEALERVDVVQPALFAVMVSLARLWESVGVRPAAVVGHSQGEIAAAHVAGALSLADACRIVALRSKALHSLAGTGGMVSLPLAADETRDLLAAVDGAAGIGIAALNGPRATVVAGPQGALAALLTECVRKGVDARRIDVDYASHTEAVEVLREPLARQLTGVLPRPSAVPVYSTLAGEAVDPTVLDASYWYDNLRGTVRFRTAVERLVARRHRTFLEISPHPVLTMALTDILDAAGVRGTVIGSIRRGTGLSQFLASAAAAEASGVPADLSSVQPAGRRIELPGFVFSRSRYWVTGAPPAAPATGAPAGGPVSLPDGRTVLAAAFDAARQPWLTDHVVRDTALVPATALLSLAAEAGSAVGCPRIEELTVGLPLPVPERGSVEIRVMLEPADASGRRAASLHGRAPDGTAWTEHATAVLAPAGGAVPEPPHTTPWPPADAEPVEPDRAYDRLARRGYHYGPAFRGLRRAWTRGPETYAEVSLGQDTPGGPYPTAHPALLDVALHAALLGTGDDLNVPFTWRDVTLAPSTARTLRVRTTTGETGLTVSCTDEQGRPVATVGSLVLRPLTGTPGPDDGATSLELAWEQAAVDDLPPLPDWATLAAPGLGAGRDFPGLETLPATVPPVLVVHPEVPRPADDALPATVERLTGEVADLLQQWLGDDRFTRSRLAVVTRRALDVTGGETLPGLAAAAVGGLVRAAQAEHPGAFQLVDIDDDPASVAALPTALALEEPETAIRQGRVHVPRLRPADDQGLPVPEGHAAWRLDVTAKGTLDNLALVPHPEATLPLGAREIRVEVRAAGLNFRDIAVGLGLVASEKTMGSEGAGVVTEVGAEVTRVAVGDRIFGVFERSLGPVAVADERMVRRVPDGWSDAQAASVPIVFITAYQCLVDVAAVRPGESVLVHTATGGVGLAALQLARHFGADVFATAGPAKHGILREWGVPDDHIASSRSLAFEHEFREATAGRGVDIVLNSLANEAVDASLRLLAPGGRFAEMGKTDIRDTGRIQEQYPGVTYQAYNILGVAPERIGEVLDELIALFRDGALVHLPLRTWDVRAGQRPLRMLSRAKQHGKLALSMPRTLDTGRPVLVTGGADGLGAVLTRHLVTAYGAREIVLLSRRGPAAPGAPELVADCAALGATAHVLVCDVTDRNALAKVIAEYAPGSVFHTAGVLDDGLIGGMTPARMRAVLAPKAHAAWHLHELTRDLDLSAFVLFSSAVGVIGGPGQANYAAANAFLDALAHHRRTQGLAATSVAWGLWEDRTGMTAHLTDADVTALAAIGIAPMTTGSALRLLDEAMASPRPAVTAFSPVPERIRPGTRAAALFRGLRDIPRPGPATPAAETGAPRTARPSGPDKETLVGMVCAQAAEVLGYTEAVTVRPTDTFKELGFDSLLSVDLRNRLNAATGLRMPAEAVLDNPTPEALAAYMRAAGSGEHPGTAPETTA</sequence>
<dbReference type="InterPro" id="IPR006162">
    <property type="entry name" value="Ppantetheine_attach_site"/>
</dbReference>
<keyword evidence="15" id="KW-1185">Reference proteome</keyword>
<evidence type="ECO:0000256" key="7">
    <source>
        <dbReference type="ARBA" id="ARBA00023268"/>
    </source>
</evidence>
<dbReference type="Gene3D" id="3.40.50.11460">
    <property type="match status" value="1"/>
</dbReference>
<dbReference type="Pfam" id="PF00109">
    <property type="entry name" value="ketoacyl-synt"/>
    <property type="match status" value="1"/>
</dbReference>
<dbReference type="SMART" id="SM00825">
    <property type="entry name" value="PKS_KS"/>
    <property type="match status" value="1"/>
</dbReference>
<dbReference type="Gene3D" id="1.10.1200.10">
    <property type="entry name" value="ACP-like"/>
    <property type="match status" value="1"/>
</dbReference>
<dbReference type="InterPro" id="IPR036291">
    <property type="entry name" value="NAD(P)-bd_dom_sf"/>
</dbReference>